<evidence type="ECO:0000313" key="2">
    <source>
        <dbReference type="Proteomes" id="UP001060215"/>
    </source>
</evidence>
<reference evidence="1 2" key="1">
    <citation type="journal article" date="2022" name="Plant J.">
        <title>Chromosome-level genome of Camellia lanceoleosa provides a valuable resource for understanding genome evolution and self-incompatibility.</title>
        <authorList>
            <person name="Gong W."/>
            <person name="Xiao S."/>
            <person name="Wang L."/>
            <person name="Liao Z."/>
            <person name="Chang Y."/>
            <person name="Mo W."/>
            <person name="Hu G."/>
            <person name="Li W."/>
            <person name="Zhao G."/>
            <person name="Zhu H."/>
            <person name="Hu X."/>
            <person name="Ji K."/>
            <person name="Xiang X."/>
            <person name="Song Q."/>
            <person name="Yuan D."/>
            <person name="Jin S."/>
            <person name="Zhang L."/>
        </authorList>
    </citation>
    <scope>NUCLEOTIDE SEQUENCE [LARGE SCALE GENOMIC DNA]</scope>
    <source>
        <strain evidence="1">SQ_2022a</strain>
    </source>
</reference>
<dbReference type="EMBL" id="CM045769">
    <property type="protein sequence ID" value="KAI7994741.1"/>
    <property type="molecule type" value="Genomic_DNA"/>
</dbReference>
<sequence length="101" mass="10990">MTFKEQEHFKPKRVDATNSTGGESSGGASKASGIGKEEIITANVSNTIALPTGRDSELSSPQKICRLLVIRQVRLLLQRKIMQRLCNNPLGTLQLVKLALS</sequence>
<comment type="caution">
    <text evidence="1">The sequence shown here is derived from an EMBL/GenBank/DDBJ whole genome shotgun (WGS) entry which is preliminary data.</text>
</comment>
<evidence type="ECO:0000313" key="1">
    <source>
        <dbReference type="EMBL" id="KAI7994741.1"/>
    </source>
</evidence>
<gene>
    <name evidence="1" type="ORF">LOK49_LG11G00805</name>
</gene>
<proteinExistence type="predicted"/>
<accession>A0ACC0G397</accession>
<organism evidence="1 2">
    <name type="scientific">Camellia lanceoleosa</name>
    <dbReference type="NCBI Taxonomy" id="1840588"/>
    <lineage>
        <taxon>Eukaryota</taxon>
        <taxon>Viridiplantae</taxon>
        <taxon>Streptophyta</taxon>
        <taxon>Embryophyta</taxon>
        <taxon>Tracheophyta</taxon>
        <taxon>Spermatophyta</taxon>
        <taxon>Magnoliopsida</taxon>
        <taxon>eudicotyledons</taxon>
        <taxon>Gunneridae</taxon>
        <taxon>Pentapetalae</taxon>
        <taxon>asterids</taxon>
        <taxon>Ericales</taxon>
        <taxon>Theaceae</taxon>
        <taxon>Camellia</taxon>
    </lineage>
</organism>
<protein>
    <submittedName>
        <fullName evidence="1">Uncharacterized protein</fullName>
    </submittedName>
</protein>
<name>A0ACC0G397_9ERIC</name>
<dbReference type="Proteomes" id="UP001060215">
    <property type="component" value="Chromosome 12"/>
</dbReference>
<keyword evidence="2" id="KW-1185">Reference proteome</keyword>